<dbReference type="InterPro" id="IPR045076">
    <property type="entry name" value="MutS"/>
</dbReference>
<dbReference type="Pfam" id="PF20297">
    <property type="entry name" value="MSSS"/>
    <property type="match status" value="1"/>
</dbReference>
<dbReference type="PROSITE" id="PS00486">
    <property type="entry name" value="DNA_MISMATCH_REPAIR_2"/>
    <property type="match status" value="1"/>
</dbReference>
<dbReference type="Pfam" id="PF01713">
    <property type="entry name" value="Smr"/>
    <property type="match status" value="1"/>
</dbReference>
<dbReference type="PANTHER" id="PTHR48466:SF2">
    <property type="entry name" value="OS10G0509000 PROTEIN"/>
    <property type="match status" value="1"/>
</dbReference>
<keyword evidence="7" id="KW-0540">Nuclease</keyword>
<comment type="caution">
    <text evidence="11">The sequence shown here is derived from an EMBL/GenBank/DDBJ whole genome shotgun (WGS) entry which is preliminary data.</text>
</comment>
<dbReference type="Gene3D" id="3.40.50.300">
    <property type="entry name" value="P-loop containing nucleotide triphosphate hydrolases"/>
    <property type="match status" value="1"/>
</dbReference>
<dbReference type="SUPFAM" id="SSF52540">
    <property type="entry name" value="P-loop containing nucleoside triphosphate hydrolases"/>
    <property type="match status" value="1"/>
</dbReference>
<feature type="domain" description="Smr" evidence="10">
    <location>
        <begin position="707"/>
        <end position="782"/>
    </location>
</feature>
<evidence type="ECO:0000259" key="10">
    <source>
        <dbReference type="PROSITE" id="PS50828"/>
    </source>
</evidence>
<dbReference type="CDD" id="cd03280">
    <property type="entry name" value="ABC_MutS2"/>
    <property type="match status" value="1"/>
</dbReference>
<dbReference type="SUPFAM" id="SSF160443">
    <property type="entry name" value="SMR domain-like"/>
    <property type="match status" value="1"/>
</dbReference>
<comment type="function">
    <text evidence="7">Endonuclease that is involved in the suppression of homologous recombination and thus may have a key role in the control of bacterial genetic diversity.</text>
</comment>
<feature type="binding site" evidence="7">
    <location>
        <begin position="330"/>
        <end position="337"/>
    </location>
    <ligand>
        <name>ATP</name>
        <dbReference type="ChEBI" id="CHEBI:30616"/>
    </ligand>
</feature>
<evidence type="ECO:0000313" key="11">
    <source>
        <dbReference type="EMBL" id="MFD2627953.1"/>
    </source>
</evidence>
<accession>A0ABW5PXG3</accession>
<dbReference type="SUPFAM" id="SSF48334">
    <property type="entry name" value="DNA repair protein MutS, domain III"/>
    <property type="match status" value="1"/>
</dbReference>
<evidence type="ECO:0000256" key="6">
    <source>
        <dbReference type="ARBA" id="ARBA00023125"/>
    </source>
</evidence>
<dbReference type="InterPro" id="IPR027417">
    <property type="entry name" value="P-loop_NTPase"/>
</dbReference>
<feature type="coiled-coil region" evidence="8">
    <location>
        <begin position="144"/>
        <end position="178"/>
    </location>
</feature>
<evidence type="ECO:0000313" key="12">
    <source>
        <dbReference type="Proteomes" id="UP001597451"/>
    </source>
</evidence>
<dbReference type="EC" id="3.6.4.-" evidence="7"/>
<dbReference type="PROSITE" id="PS50828">
    <property type="entry name" value="SMR"/>
    <property type="match status" value="1"/>
</dbReference>
<comment type="subunit">
    <text evidence="7">Homodimer. Binds to stalled ribosomes, contacting rRNA.</text>
</comment>
<proteinExistence type="inferred from homology"/>
<evidence type="ECO:0000256" key="8">
    <source>
        <dbReference type="SAM" id="Coils"/>
    </source>
</evidence>
<evidence type="ECO:0000256" key="4">
    <source>
        <dbReference type="ARBA" id="ARBA00022840"/>
    </source>
</evidence>
<name>A0ABW5PXG3_9BACI</name>
<keyword evidence="2 7" id="KW-0547">Nucleotide-binding</keyword>
<dbReference type="InterPro" id="IPR046893">
    <property type="entry name" value="MSSS"/>
</dbReference>
<dbReference type="Proteomes" id="UP001597451">
    <property type="component" value="Unassembled WGS sequence"/>
</dbReference>
<dbReference type="PIRSF" id="PIRSF005814">
    <property type="entry name" value="MutS_YshD"/>
    <property type="match status" value="1"/>
</dbReference>
<keyword evidence="3 7" id="KW-0378">Hydrolase</keyword>
<dbReference type="InterPro" id="IPR036187">
    <property type="entry name" value="DNA_mismatch_repair_MutS_sf"/>
</dbReference>
<dbReference type="Gene3D" id="3.30.1370.110">
    <property type="match status" value="1"/>
</dbReference>
<keyword evidence="12" id="KW-1185">Reference proteome</keyword>
<organism evidence="11 12">
    <name type="scientific">Oceanobacillus kapialis</name>
    <dbReference type="NCBI Taxonomy" id="481353"/>
    <lineage>
        <taxon>Bacteria</taxon>
        <taxon>Bacillati</taxon>
        <taxon>Bacillota</taxon>
        <taxon>Bacilli</taxon>
        <taxon>Bacillales</taxon>
        <taxon>Bacillaceae</taxon>
        <taxon>Oceanobacillus</taxon>
    </lineage>
</organism>
<dbReference type="InterPro" id="IPR036063">
    <property type="entry name" value="Smr_dom_sf"/>
</dbReference>
<dbReference type="PANTHER" id="PTHR48466">
    <property type="entry name" value="OS10G0509000 PROTEIN-RELATED"/>
    <property type="match status" value="1"/>
</dbReference>
<evidence type="ECO:0000256" key="2">
    <source>
        <dbReference type="ARBA" id="ARBA00022741"/>
    </source>
</evidence>
<dbReference type="NCBIfam" id="TIGR01069">
    <property type="entry name" value="mutS2"/>
    <property type="match status" value="1"/>
</dbReference>
<feature type="coiled-coil region" evidence="8">
    <location>
        <begin position="511"/>
        <end position="538"/>
    </location>
</feature>
<keyword evidence="6 7" id="KW-0238">DNA-binding</keyword>
<dbReference type="Pfam" id="PF00488">
    <property type="entry name" value="MutS_V"/>
    <property type="match status" value="1"/>
</dbReference>
<dbReference type="EMBL" id="JBHUMX010000007">
    <property type="protein sequence ID" value="MFD2627953.1"/>
    <property type="molecule type" value="Genomic_DNA"/>
</dbReference>
<dbReference type="RefSeq" id="WP_379560628.1">
    <property type="nucleotide sequence ID" value="NZ_JBHUMX010000007.1"/>
</dbReference>
<feature type="region of interest" description="Disordered" evidence="9">
    <location>
        <begin position="762"/>
        <end position="782"/>
    </location>
</feature>
<dbReference type="InterPro" id="IPR007696">
    <property type="entry name" value="DNA_mismatch_repair_MutS_core"/>
</dbReference>
<evidence type="ECO:0000256" key="3">
    <source>
        <dbReference type="ARBA" id="ARBA00022801"/>
    </source>
</evidence>
<dbReference type="InterPro" id="IPR002625">
    <property type="entry name" value="Smr_dom"/>
</dbReference>
<keyword evidence="4 7" id="KW-0067">ATP-binding</keyword>
<dbReference type="GO" id="GO:0004519">
    <property type="term" value="F:endonuclease activity"/>
    <property type="evidence" value="ECO:0007669"/>
    <property type="project" value="UniProtKB-KW"/>
</dbReference>
<feature type="region of interest" description="Disordered" evidence="9">
    <location>
        <begin position="615"/>
        <end position="636"/>
    </location>
</feature>
<dbReference type="EC" id="3.1.-.-" evidence="7"/>
<dbReference type="SMART" id="SM00533">
    <property type="entry name" value="MUTSd"/>
    <property type="match status" value="1"/>
</dbReference>
<gene>
    <name evidence="7" type="primary">mutS2</name>
    <name evidence="7" type="synonym">rqcU</name>
    <name evidence="11" type="ORF">ACFSUN_03975</name>
</gene>
<evidence type="ECO:0000256" key="7">
    <source>
        <dbReference type="HAMAP-Rule" id="MF_00092"/>
    </source>
</evidence>
<evidence type="ECO:0000256" key="1">
    <source>
        <dbReference type="ARBA" id="ARBA00022730"/>
    </source>
</evidence>
<keyword evidence="1 7" id="KW-0699">rRNA-binding</keyword>
<dbReference type="SMART" id="SM00534">
    <property type="entry name" value="MUTSac"/>
    <property type="match status" value="1"/>
</dbReference>
<feature type="coiled-coil region" evidence="8">
    <location>
        <begin position="564"/>
        <end position="595"/>
    </location>
</feature>
<comment type="similarity">
    <text evidence="7">Belongs to the DNA mismatch repair MutS family. MutS2 subfamily.</text>
</comment>
<reference evidence="12" key="1">
    <citation type="journal article" date="2019" name="Int. J. Syst. Evol. Microbiol.">
        <title>The Global Catalogue of Microorganisms (GCM) 10K type strain sequencing project: providing services to taxonomists for standard genome sequencing and annotation.</title>
        <authorList>
            <consortium name="The Broad Institute Genomics Platform"/>
            <consortium name="The Broad Institute Genome Sequencing Center for Infectious Disease"/>
            <person name="Wu L."/>
            <person name="Ma J."/>
        </authorList>
    </citation>
    <scope>NUCLEOTIDE SEQUENCE [LARGE SCALE GENOMIC DNA]</scope>
    <source>
        <strain evidence="12">TISTR 1858</strain>
    </source>
</reference>
<dbReference type="HAMAP" id="MF_00092">
    <property type="entry name" value="MutS2"/>
    <property type="match status" value="1"/>
</dbReference>
<comment type="function">
    <text evidence="7">Acts as a ribosome collision sensor, splitting the ribosome into its 2 subunits. Detects stalled/collided 70S ribosomes which it binds and splits by an ATP-hydrolysis driven conformational change. Acts upstream of the ribosome quality control system (RQC), a ribosome-associated complex that mediates the extraction of incompletely synthesized nascent chains from stalled ribosomes and their subsequent degradation. Probably generates substrates for RQC.</text>
</comment>
<keyword evidence="7 11" id="KW-0255">Endonuclease</keyword>
<dbReference type="InterPro" id="IPR000432">
    <property type="entry name" value="DNA_mismatch_repair_MutS_C"/>
</dbReference>
<keyword evidence="8" id="KW-0175">Coiled coil</keyword>
<evidence type="ECO:0000256" key="9">
    <source>
        <dbReference type="SAM" id="MobiDB-lite"/>
    </source>
</evidence>
<sequence length="782" mass="87340">MNERILRVMEFDKIIDQLKDLAATSLGKRLATQTRPSVVMDEVIQLQKETDEATQIVRLNAEVPLGGVSDIRASIKRSVIGGSLGTDECLDVANTIYGGRQVKDFIGKLEESYPILEELVEQITSLRELEQLIKNCIDDHGYVMDSASQKLRGIRSSMRNLESRVRDKLENYTRTNSNMLSDAIITIRNERYVLPVKQEYRGSIGGIVHDQSSSGQTLFMEPRAVVELNNQLQEASVKEKQEIERILQDITGQIALEEAPLLINVEVLSKIDLMFARAKLGKQMKASMPKMNNNGIIKMQQARHPLIPQDEVVPNDVEIGESYTSIVITGPNTGGKTVTLKMIGLCTLMAQSGLQVPALDGCELAVFQHVFADIGDEQSIEQNLSTFSSHMTNIVDILKKVDDQTLVLFDELGAGTDPQEGAALAMSILDDVISRGARVIATTHYPELKAYGYNRENVVNASVEFNVQTLRPTYRLLIGVPGRSNAFEISRRLGLDSNVIDQAKGLIGVDSKSVENMIASLENSQRSAEEEYEEAHRILIASEELHQDIQKAWTQFEQKRETLYKKAEEKAEKALAKAREEAELIVDEIRKMKTETKLKEHEWIEAKKMLEDAQPRLQQKPKEQQSTSTQSQSKKEIKAGDEVKLLSLNQKGTIVEKISEKEFLVQVGIMKVKMKRQDLQPVGKQKQTYEKPLTTIRGSNYHVSTELDLRGERFEDALLKLEKYIDDSLLAGYAKVSIIHGKGTGALRNGVKEFVKKNPRIAGSRPGEAGEGGSGVTVIELR</sequence>
<evidence type="ECO:0000256" key="5">
    <source>
        <dbReference type="ARBA" id="ARBA00022884"/>
    </source>
</evidence>
<dbReference type="SMART" id="SM00463">
    <property type="entry name" value="SMR"/>
    <property type="match status" value="1"/>
</dbReference>
<dbReference type="InterPro" id="IPR005747">
    <property type="entry name" value="MutS2"/>
</dbReference>
<protein>
    <recommendedName>
        <fullName evidence="7">Endonuclease MutS2</fullName>
        <ecNumber evidence="7">3.1.-.-</ecNumber>
    </recommendedName>
    <alternativeName>
        <fullName evidence="7">Ribosome-associated protein quality control-upstream factor</fullName>
        <shortName evidence="7">RQC-upstream factor</shortName>
        <shortName evidence="7">RqcU</shortName>
        <ecNumber evidence="7">3.6.4.-</ecNumber>
    </alternativeName>
</protein>
<keyword evidence="5 7" id="KW-0694">RNA-binding</keyword>